<dbReference type="AlphaFoldDB" id="A0A830BI42"/>
<comment type="caution">
    <text evidence="1">The sequence shown here is derived from an EMBL/GenBank/DDBJ whole genome shotgun (WGS) entry which is preliminary data.</text>
</comment>
<reference evidence="1" key="1">
    <citation type="submission" date="2020-07" db="EMBL/GenBank/DDBJ databases">
        <title>Ethylene signaling mediates host invasion by parasitic plants.</title>
        <authorList>
            <person name="Yoshida S."/>
        </authorList>
    </citation>
    <scope>NUCLEOTIDE SEQUENCE</scope>
    <source>
        <strain evidence="1">Okayama</strain>
    </source>
</reference>
<dbReference type="InterPro" id="IPR046357">
    <property type="entry name" value="PPIase_dom_sf"/>
</dbReference>
<keyword evidence="1" id="KW-0413">Isomerase</keyword>
<gene>
    <name evidence="1" type="ORF">PHJA_000313400</name>
</gene>
<dbReference type="EMBL" id="BMAC01000033">
    <property type="protein sequence ID" value="GFP81701.1"/>
    <property type="molecule type" value="Genomic_DNA"/>
</dbReference>
<organism evidence="1 2">
    <name type="scientific">Phtheirospermum japonicum</name>
    <dbReference type="NCBI Taxonomy" id="374723"/>
    <lineage>
        <taxon>Eukaryota</taxon>
        <taxon>Viridiplantae</taxon>
        <taxon>Streptophyta</taxon>
        <taxon>Embryophyta</taxon>
        <taxon>Tracheophyta</taxon>
        <taxon>Spermatophyta</taxon>
        <taxon>Magnoliopsida</taxon>
        <taxon>eudicotyledons</taxon>
        <taxon>Gunneridae</taxon>
        <taxon>Pentapetalae</taxon>
        <taxon>asterids</taxon>
        <taxon>lamiids</taxon>
        <taxon>Lamiales</taxon>
        <taxon>Orobanchaceae</taxon>
        <taxon>Orobanchaceae incertae sedis</taxon>
        <taxon>Phtheirospermum</taxon>
    </lineage>
</organism>
<dbReference type="Proteomes" id="UP000653305">
    <property type="component" value="Unassembled WGS sequence"/>
</dbReference>
<proteinExistence type="predicted"/>
<evidence type="ECO:0000313" key="2">
    <source>
        <dbReference type="Proteomes" id="UP000653305"/>
    </source>
</evidence>
<protein>
    <submittedName>
        <fullName evidence="1">Peptidyl-prolyl cis-trans isomerase fkbp12</fullName>
    </submittedName>
</protein>
<name>A0A830BI42_9LAMI</name>
<evidence type="ECO:0000313" key="1">
    <source>
        <dbReference type="EMBL" id="GFP81701.1"/>
    </source>
</evidence>
<dbReference type="GO" id="GO:0003755">
    <property type="term" value="F:peptidyl-prolyl cis-trans isomerase activity"/>
    <property type="evidence" value="ECO:0007669"/>
    <property type="project" value="InterPro"/>
</dbReference>
<keyword evidence="2" id="KW-1185">Reference proteome</keyword>
<accession>A0A830BI42</accession>
<dbReference type="OrthoDB" id="1902587at2759"/>
<dbReference type="Gene3D" id="3.10.50.40">
    <property type="match status" value="1"/>
</dbReference>
<sequence length="121" mass="13474">MLAHPIRAMGVEKELLRAGSGPKLIAGQNFTVHCTDFGKNGDLAKTFCSTKDLGQKHFSFQIGKTMLIKGGMKLGMQVGEVYFKLPDPCFECSKNINSSCLFEELIWFVFWIFQSNVLASC</sequence>